<feature type="transmembrane region" description="Helical" evidence="1">
    <location>
        <begin position="125"/>
        <end position="149"/>
    </location>
</feature>
<dbReference type="NCBIfam" id="TIGR02020">
    <property type="entry name" value="BchF"/>
    <property type="match status" value="1"/>
</dbReference>
<sequence length="259" mass="28971">MHKIAESKGSLPFCERDFARAIEQDATFPQAKPKATLVGDPAEGHCILYPELNADRGAPAMWDIYGQSAKPANQIHKPLYTPAQRARRDASKWTLVQAILAPIQFLVFLISLGLIGHYMVTGQGYGLATMSILVKTALLYTIMITGSIWEKVVFDAWLFAEAFFWEDVFSMLVLALQTLYVLALVLGWWTPQQQMFIAMVAYATYVINAGQFLWKLRLARLEGQKSHHSCTSLALEHPASEQAAREDLVPNKQWAGLIS</sequence>
<name>A0ABQ4PV06_9PROT</name>
<keyword evidence="3" id="KW-1185">Reference proteome</keyword>
<feature type="transmembrane region" description="Helical" evidence="1">
    <location>
        <begin position="95"/>
        <end position="119"/>
    </location>
</feature>
<proteinExistence type="predicted"/>
<evidence type="ECO:0000313" key="2">
    <source>
        <dbReference type="EMBL" id="GIU66714.1"/>
    </source>
</evidence>
<evidence type="ECO:0000313" key="3">
    <source>
        <dbReference type="Proteomes" id="UP001161064"/>
    </source>
</evidence>
<keyword evidence="1" id="KW-0472">Membrane</keyword>
<keyword evidence="1" id="KW-0812">Transmembrane</keyword>
<dbReference type="Proteomes" id="UP001161064">
    <property type="component" value="Unassembled WGS sequence"/>
</dbReference>
<reference evidence="2" key="2">
    <citation type="journal article" date="2023" name="ISME Commun">
        <title>Characterization of a bloom-associated alphaproteobacterial lineage, 'Candidatus Phycosocius': insights into freshwater algal-bacterial interactions.</title>
        <authorList>
            <person name="Tanabe Y."/>
            <person name="Yamaguchi H."/>
            <person name="Yoshida M."/>
            <person name="Kai A."/>
            <person name="Okazaki Y."/>
        </authorList>
    </citation>
    <scope>NUCLEOTIDE SEQUENCE</scope>
    <source>
        <strain evidence="2">BOTRYCO-1</strain>
    </source>
</reference>
<keyword evidence="1" id="KW-1133">Transmembrane helix</keyword>
<dbReference type="EMBL" id="BPFZ01000004">
    <property type="protein sequence ID" value="GIU66714.1"/>
    <property type="molecule type" value="Genomic_DNA"/>
</dbReference>
<feature type="transmembrane region" description="Helical" evidence="1">
    <location>
        <begin position="169"/>
        <end position="189"/>
    </location>
</feature>
<comment type="caution">
    <text evidence="2">The sequence shown here is derived from an EMBL/GenBank/DDBJ whole genome shotgun (WGS) entry which is preliminary data.</text>
</comment>
<dbReference type="Pfam" id="PF07284">
    <property type="entry name" value="BCHF"/>
    <property type="match status" value="1"/>
</dbReference>
<gene>
    <name evidence="2" type="ORF">PsB1_0868</name>
</gene>
<accession>A0ABQ4PV06</accession>
<organism evidence="2 3">
    <name type="scientific">Candidatus Phycosocius spiralis</name>
    <dbReference type="NCBI Taxonomy" id="2815099"/>
    <lineage>
        <taxon>Bacteria</taxon>
        <taxon>Pseudomonadati</taxon>
        <taxon>Pseudomonadota</taxon>
        <taxon>Alphaproteobacteria</taxon>
        <taxon>Caulobacterales</taxon>
        <taxon>Caulobacterales incertae sedis</taxon>
        <taxon>Candidatus Phycosocius</taxon>
    </lineage>
</organism>
<evidence type="ECO:0000256" key="1">
    <source>
        <dbReference type="SAM" id="Phobius"/>
    </source>
</evidence>
<protein>
    <recommendedName>
        <fullName evidence="4">2-vinyl bacteriochlorophyllide hydratase</fullName>
    </recommendedName>
</protein>
<reference evidence="2" key="1">
    <citation type="submission" date="2021-05" db="EMBL/GenBank/DDBJ databases">
        <authorList>
            <person name="Tanabe Y."/>
        </authorList>
    </citation>
    <scope>NUCLEOTIDE SEQUENCE</scope>
    <source>
        <strain evidence="2">BOTRYCO-1</strain>
    </source>
</reference>
<evidence type="ECO:0008006" key="4">
    <source>
        <dbReference type="Google" id="ProtNLM"/>
    </source>
</evidence>
<feature type="transmembrane region" description="Helical" evidence="1">
    <location>
        <begin position="195"/>
        <end position="214"/>
    </location>
</feature>
<dbReference type="InterPro" id="IPR009905">
    <property type="entry name" value="BCHF"/>
</dbReference>